<dbReference type="AlphaFoldDB" id="A0A4R7RKA6"/>
<dbReference type="OrthoDB" id="9791143at2"/>
<dbReference type="InterPro" id="IPR002577">
    <property type="entry name" value="HTH_HxlR"/>
</dbReference>
<feature type="domain" description="HTH hxlR-type" evidence="4">
    <location>
        <begin position="8"/>
        <end position="107"/>
    </location>
</feature>
<dbReference type="GO" id="GO:0003677">
    <property type="term" value="F:DNA binding"/>
    <property type="evidence" value="ECO:0007669"/>
    <property type="project" value="UniProtKB-KW"/>
</dbReference>
<dbReference type="PROSITE" id="PS51118">
    <property type="entry name" value="HTH_HXLR"/>
    <property type="match status" value="1"/>
</dbReference>
<keyword evidence="6" id="KW-1185">Reference proteome</keyword>
<name>A0A4R7RKA6_9BACT</name>
<dbReference type="Gene3D" id="1.10.10.10">
    <property type="entry name" value="Winged helix-like DNA-binding domain superfamily/Winged helix DNA-binding domain"/>
    <property type="match status" value="1"/>
</dbReference>
<evidence type="ECO:0000256" key="2">
    <source>
        <dbReference type="ARBA" id="ARBA00023125"/>
    </source>
</evidence>
<dbReference type="RefSeq" id="WP_133797363.1">
    <property type="nucleotide sequence ID" value="NZ_SOCA01000014.1"/>
</dbReference>
<reference evidence="5 6" key="1">
    <citation type="submission" date="2019-03" db="EMBL/GenBank/DDBJ databases">
        <title>Genomic Encyclopedia of Archaeal and Bacterial Type Strains, Phase II (KMG-II): from individual species to whole genera.</title>
        <authorList>
            <person name="Goeker M."/>
        </authorList>
    </citation>
    <scope>NUCLEOTIDE SEQUENCE [LARGE SCALE GENOMIC DNA]</scope>
    <source>
        <strain evidence="5 6">ATCC 25309</strain>
    </source>
</reference>
<dbReference type="EMBL" id="SOCA01000014">
    <property type="protein sequence ID" value="TDU63182.1"/>
    <property type="molecule type" value="Genomic_DNA"/>
</dbReference>
<dbReference type="PANTHER" id="PTHR33204">
    <property type="entry name" value="TRANSCRIPTIONAL REGULATOR, MARR FAMILY"/>
    <property type="match status" value="1"/>
</dbReference>
<evidence type="ECO:0000259" key="4">
    <source>
        <dbReference type="PROSITE" id="PS51118"/>
    </source>
</evidence>
<keyword evidence="1" id="KW-0805">Transcription regulation</keyword>
<dbReference type="InterPro" id="IPR036388">
    <property type="entry name" value="WH-like_DNA-bd_sf"/>
</dbReference>
<evidence type="ECO:0000256" key="3">
    <source>
        <dbReference type="ARBA" id="ARBA00023163"/>
    </source>
</evidence>
<keyword evidence="2" id="KW-0238">DNA-binding</keyword>
<proteinExistence type="predicted"/>
<evidence type="ECO:0000256" key="1">
    <source>
        <dbReference type="ARBA" id="ARBA00023015"/>
    </source>
</evidence>
<organism evidence="5 6">
    <name type="scientific">Prosthecobacter fusiformis</name>
    <dbReference type="NCBI Taxonomy" id="48464"/>
    <lineage>
        <taxon>Bacteria</taxon>
        <taxon>Pseudomonadati</taxon>
        <taxon>Verrucomicrobiota</taxon>
        <taxon>Verrucomicrobiia</taxon>
        <taxon>Verrucomicrobiales</taxon>
        <taxon>Verrucomicrobiaceae</taxon>
        <taxon>Prosthecobacter</taxon>
    </lineage>
</organism>
<sequence length="119" mass="13978">MTENRIQCDVEELLRVIAGRWKVVLIRELETGPRRHGQLLRSLTGITQKMLTQRLRELEADGLIQHRDVLEGKVRHVEYSLTEWGVSVKEVVMHLHHWAVAHHENLAGRKRLPLKEMMH</sequence>
<gene>
    <name evidence="5" type="ORF">EI77_04390</name>
</gene>
<dbReference type="SUPFAM" id="SSF46785">
    <property type="entry name" value="Winged helix' DNA-binding domain"/>
    <property type="match status" value="1"/>
</dbReference>
<evidence type="ECO:0000313" key="6">
    <source>
        <dbReference type="Proteomes" id="UP000295662"/>
    </source>
</evidence>
<dbReference type="InterPro" id="IPR036390">
    <property type="entry name" value="WH_DNA-bd_sf"/>
</dbReference>
<dbReference type="Pfam" id="PF01638">
    <property type="entry name" value="HxlR"/>
    <property type="match status" value="1"/>
</dbReference>
<dbReference type="Proteomes" id="UP000295662">
    <property type="component" value="Unassembled WGS sequence"/>
</dbReference>
<accession>A0A4R7RKA6</accession>
<keyword evidence="3" id="KW-0804">Transcription</keyword>
<protein>
    <submittedName>
        <fullName evidence="5">HxlR family transcriptional regulator</fullName>
    </submittedName>
</protein>
<evidence type="ECO:0000313" key="5">
    <source>
        <dbReference type="EMBL" id="TDU63182.1"/>
    </source>
</evidence>
<comment type="caution">
    <text evidence="5">The sequence shown here is derived from an EMBL/GenBank/DDBJ whole genome shotgun (WGS) entry which is preliminary data.</text>
</comment>